<dbReference type="AlphaFoldDB" id="A0A087AE16"/>
<dbReference type="EMBL" id="JGYU01000007">
    <property type="protein sequence ID" value="KFI57016.1"/>
    <property type="molecule type" value="Genomic_DNA"/>
</dbReference>
<organism evidence="2 3">
    <name type="scientific">Bifidobacterium choerinum</name>
    <dbReference type="NCBI Taxonomy" id="35760"/>
    <lineage>
        <taxon>Bacteria</taxon>
        <taxon>Bacillati</taxon>
        <taxon>Actinomycetota</taxon>
        <taxon>Actinomycetes</taxon>
        <taxon>Bifidobacteriales</taxon>
        <taxon>Bifidobacteriaceae</taxon>
        <taxon>Bifidobacterium</taxon>
    </lineage>
</organism>
<comment type="caution">
    <text evidence="2">The sequence shown here is derived from an EMBL/GenBank/DDBJ whole genome shotgun (WGS) entry which is preliminary data.</text>
</comment>
<name>A0A087AE16_9BIFI</name>
<dbReference type="RefSeq" id="WP_024541141.1">
    <property type="nucleotide sequence ID" value="NZ_JGYU01000007.1"/>
</dbReference>
<dbReference type="OrthoDB" id="3239557at2"/>
<dbReference type="Proteomes" id="UP000028995">
    <property type="component" value="Unassembled WGS sequence"/>
</dbReference>
<dbReference type="eggNOG" id="ENOG502ZCI0">
    <property type="taxonomic scope" value="Bacteria"/>
</dbReference>
<keyword evidence="3" id="KW-1185">Reference proteome</keyword>
<evidence type="ECO:0000256" key="1">
    <source>
        <dbReference type="SAM" id="MobiDB-lite"/>
    </source>
</evidence>
<reference evidence="2 3" key="1">
    <citation type="submission" date="2014-03" db="EMBL/GenBank/DDBJ databases">
        <title>Genomics of Bifidobacteria.</title>
        <authorList>
            <person name="Ventura M."/>
            <person name="Milani C."/>
            <person name="Lugli G.A."/>
        </authorList>
    </citation>
    <scope>NUCLEOTIDE SEQUENCE [LARGE SCALE GENOMIC DNA]</scope>
    <source>
        <strain evidence="2 3">LMG 10510</strain>
    </source>
</reference>
<proteinExistence type="predicted"/>
<sequence length="157" mass="17307">MSVLQGFEPVNPASTAGKSVLTVTPRYMRFNKNTVQELEAPRYVQILTNPHTKQVAIHECAETDANAIEFVKPNHKTASVTLNSLVVLNAVLRFFDFPEVADDEVAFAQLKGTSFPEDKTVIFDVRDCRQGVMKKRGRKKGVDYNASGNASAPKHAA</sequence>
<feature type="region of interest" description="Disordered" evidence="1">
    <location>
        <begin position="137"/>
        <end position="157"/>
    </location>
</feature>
<evidence type="ECO:0000313" key="2">
    <source>
        <dbReference type="EMBL" id="KFI57016.1"/>
    </source>
</evidence>
<evidence type="ECO:0000313" key="3">
    <source>
        <dbReference type="Proteomes" id="UP000028995"/>
    </source>
</evidence>
<protein>
    <submittedName>
        <fullName evidence="2">Uncharacterized protein</fullName>
    </submittedName>
</protein>
<accession>A0A087AE16</accession>
<gene>
    <name evidence="2" type="ORF">BCHO_0690</name>
</gene>